<keyword evidence="2" id="KW-0813">Transport</keyword>
<keyword evidence="9" id="KW-1002">Plastid outer membrane</keyword>
<evidence type="ECO:0000256" key="9">
    <source>
        <dbReference type="ARBA" id="ARBA00022805"/>
    </source>
</evidence>
<reference evidence="19 20" key="1">
    <citation type="journal article" date="2019" name="Sci. Rep.">
        <title>A high-quality genome of Eragrostis curvula grass provides insights into Poaceae evolution and supports new strategies to enhance forage quality.</title>
        <authorList>
            <person name="Carballo J."/>
            <person name="Santos B.A.C.M."/>
            <person name="Zappacosta D."/>
            <person name="Garbus I."/>
            <person name="Selva J.P."/>
            <person name="Gallo C.A."/>
            <person name="Diaz A."/>
            <person name="Albertini E."/>
            <person name="Caccamo M."/>
            <person name="Echenique V."/>
        </authorList>
    </citation>
    <scope>NUCLEOTIDE SEQUENCE [LARGE SCALE GENOMIC DNA]</scope>
    <source>
        <strain evidence="20">cv. Victoria</strain>
        <tissue evidence="19">Leaf</tissue>
    </source>
</reference>
<keyword evidence="7" id="KW-0547">Nucleotide-binding</keyword>
<keyword evidence="12" id="KW-1133">Transmembrane helix</keyword>
<feature type="compositionally biased region" description="Low complexity" evidence="17">
    <location>
        <begin position="20"/>
        <end position="30"/>
    </location>
</feature>
<keyword evidence="20" id="KW-1185">Reference proteome</keyword>
<evidence type="ECO:0000256" key="2">
    <source>
        <dbReference type="ARBA" id="ARBA00022448"/>
    </source>
</evidence>
<comment type="caution">
    <text evidence="19">The sequence shown here is derived from an EMBL/GenBank/DDBJ whole genome shotgun (WGS) entry which is preliminary data.</text>
</comment>
<keyword evidence="3" id="KW-0150">Chloroplast</keyword>
<evidence type="ECO:0000256" key="14">
    <source>
        <dbReference type="ARBA" id="ARBA00023136"/>
    </source>
</evidence>
<feature type="non-terminal residue" evidence="19">
    <location>
        <position position="1"/>
    </location>
</feature>
<dbReference type="FunFam" id="3.40.50.300:FF:000413">
    <property type="entry name" value="Translocase of chloroplast 120, chloroplastic"/>
    <property type="match status" value="1"/>
</dbReference>
<feature type="compositionally biased region" description="Low complexity" evidence="17">
    <location>
        <begin position="40"/>
        <end position="64"/>
    </location>
</feature>
<dbReference type="InterPro" id="IPR005690">
    <property type="entry name" value="Toc86_159"/>
</dbReference>
<gene>
    <name evidence="19" type="ORF">EJB05_03361</name>
</gene>
<evidence type="ECO:0000256" key="4">
    <source>
        <dbReference type="ARBA" id="ARBA00022640"/>
    </source>
</evidence>
<keyword evidence="14" id="KW-0472">Membrane</keyword>
<evidence type="ECO:0000259" key="18">
    <source>
        <dbReference type="PROSITE" id="PS51720"/>
    </source>
</evidence>
<dbReference type="OrthoDB" id="8954335at2759"/>
<feature type="region of interest" description="Disordered" evidence="17">
    <location>
        <begin position="815"/>
        <end position="838"/>
    </location>
</feature>
<keyword evidence="6" id="KW-0479">Metal-binding</keyword>
<comment type="similarity">
    <text evidence="16">Belongs to the TRAFAC class TrmE-Era-EngA-EngB-Septin-like GTPase superfamily. AIG1/Toc34/Toc159-like paraseptin GTPase family. TOC159 subfamily.</text>
</comment>
<dbReference type="Gene3D" id="3.40.50.300">
    <property type="entry name" value="P-loop containing nucleotide triphosphate hydrolases"/>
    <property type="match status" value="1"/>
</dbReference>
<dbReference type="GO" id="GO:0045036">
    <property type="term" value="P:protein targeting to chloroplast"/>
    <property type="evidence" value="ECO:0007669"/>
    <property type="project" value="InterPro"/>
</dbReference>
<dbReference type="NCBIfam" id="TIGR00993">
    <property type="entry name" value="3a0901s04IAP86"/>
    <property type="match status" value="1"/>
</dbReference>
<evidence type="ECO:0000256" key="3">
    <source>
        <dbReference type="ARBA" id="ARBA00022528"/>
    </source>
</evidence>
<dbReference type="Pfam" id="PF04548">
    <property type="entry name" value="AIG1"/>
    <property type="match status" value="1"/>
</dbReference>
<dbReference type="EMBL" id="RWGY01000004">
    <property type="protein sequence ID" value="TVU43940.1"/>
    <property type="molecule type" value="Genomic_DNA"/>
</dbReference>
<feature type="region of interest" description="Disordered" evidence="17">
    <location>
        <begin position="1"/>
        <end position="122"/>
    </location>
</feature>
<dbReference type="InterPro" id="IPR006703">
    <property type="entry name" value="G_AIG1"/>
</dbReference>
<dbReference type="GO" id="GO:0009707">
    <property type="term" value="C:chloroplast outer membrane"/>
    <property type="evidence" value="ECO:0007669"/>
    <property type="project" value="UniProtKB-SubCell"/>
</dbReference>
<dbReference type="InterPro" id="IPR018247">
    <property type="entry name" value="EF_Hand_1_Ca_BS"/>
</dbReference>
<organism evidence="19 20">
    <name type="scientific">Eragrostis curvula</name>
    <name type="common">weeping love grass</name>
    <dbReference type="NCBI Taxonomy" id="38414"/>
    <lineage>
        <taxon>Eukaryota</taxon>
        <taxon>Viridiplantae</taxon>
        <taxon>Streptophyta</taxon>
        <taxon>Embryophyta</taxon>
        <taxon>Tracheophyta</taxon>
        <taxon>Spermatophyta</taxon>
        <taxon>Magnoliopsida</taxon>
        <taxon>Liliopsida</taxon>
        <taxon>Poales</taxon>
        <taxon>Poaceae</taxon>
        <taxon>PACMAD clade</taxon>
        <taxon>Chloridoideae</taxon>
        <taxon>Eragrostideae</taxon>
        <taxon>Eragrostidinae</taxon>
        <taxon>Eragrostis</taxon>
    </lineage>
</organism>
<dbReference type="Pfam" id="PF11886">
    <property type="entry name" value="TOC159_MAD"/>
    <property type="match status" value="1"/>
</dbReference>
<feature type="compositionally biased region" description="Pro residues" evidence="17">
    <location>
        <begin position="98"/>
        <end position="112"/>
    </location>
</feature>
<evidence type="ECO:0000256" key="10">
    <source>
        <dbReference type="ARBA" id="ARBA00022842"/>
    </source>
</evidence>
<keyword evidence="10" id="KW-0460">Magnesium</keyword>
<feature type="region of interest" description="Disordered" evidence="17">
    <location>
        <begin position="879"/>
        <end position="917"/>
    </location>
</feature>
<dbReference type="PANTHER" id="PTHR10903">
    <property type="entry name" value="GTPASE, IMAP FAMILY MEMBER-RELATED"/>
    <property type="match status" value="1"/>
</dbReference>
<dbReference type="GO" id="GO:0005525">
    <property type="term" value="F:GTP binding"/>
    <property type="evidence" value="ECO:0007669"/>
    <property type="project" value="UniProtKB-KW"/>
</dbReference>
<dbReference type="Gramene" id="TVU43940">
    <property type="protein sequence ID" value="TVU43940"/>
    <property type="gene ID" value="EJB05_03361"/>
</dbReference>
<proteinExistence type="inferred from homology"/>
<name>A0A5J9W973_9POAL</name>
<keyword evidence="8" id="KW-0378">Hydrolase</keyword>
<evidence type="ECO:0000313" key="20">
    <source>
        <dbReference type="Proteomes" id="UP000324897"/>
    </source>
</evidence>
<comment type="cofactor">
    <cofactor evidence="1">
        <name>Mg(2+)</name>
        <dbReference type="ChEBI" id="CHEBI:18420"/>
    </cofactor>
</comment>
<evidence type="ECO:0000256" key="13">
    <source>
        <dbReference type="ARBA" id="ARBA00023134"/>
    </source>
</evidence>
<evidence type="ECO:0000256" key="8">
    <source>
        <dbReference type="ARBA" id="ARBA00022801"/>
    </source>
</evidence>
<evidence type="ECO:0000313" key="19">
    <source>
        <dbReference type="EMBL" id="TVU43940.1"/>
    </source>
</evidence>
<evidence type="ECO:0000256" key="1">
    <source>
        <dbReference type="ARBA" id="ARBA00001946"/>
    </source>
</evidence>
<evidence type="ECO:0000256" key="15">
    <source>
        <dbReference type="ARBA" id="ARBA00023766"/>
    </source>
</evidence>
<keyword evidence="13" id="KW-0342">GTP-binding</keyword>
<feature type="compositionally biased region" description="Acidic residues" evidence="17">
    <location>
        <begin position="816"/>
        <end position="834"/>
    </location>
</feature>
<comment type="subcellular location">
    <subcellularLocation>
        <location evidence="15">Plastid</location>
        <location evidence="15">Chloroplast outer membrane</location>
        <topology evidence="15">Single-pass membrane protein</topology>
    </subcellularLocation>
</comment>
<feature type="domain" description="AIG1-type G" evidence="18">
    <location>
        <begin position="549"/>
        <end position="785"/>
    </location>
</feature>
<dbReference type="GO" id="GO:0015031">
    <property type="term" value="P:protein transport"/>
    <property type="evidence" value="ECO:0007669"/>
    <property type="project" value="UniProtKB-KW"/>
</dbReference>
<dbReference type="PROSITE" id="PS00018">
    <property type="entry name" value="EF_HAND_1"/>
    <property type="match status" value="1"/>
</dbReference>
<evidence type="ECO:0000256" key="6">
    <source>
        <dbReference type="ARBA" id="ARBA00022723"/>
    </source>
</evidence>
<feature type="compositionally biased region" description="Acidic residues" evidence="17">
    <location>
        <begin position="895"/>
        <end position="905"/>
    </location>
</feature>
<dbReference type="PROSITE" id="PS51720">
    <property type="entry name" value="G_AIG1"/>
    <property type="match status" value="1"/>
</dbReference>
<dbReference type="InterPro" id="IPR024283">
    <property type="entry name" value="TOC159_MAD"/>
</dbReference>
<evidence type="ECO:0000256" key="7">
    <source>
        <dbReference type="ARBA" id="ARBA00022741"/>
    </source>
</evidence>
<evidence type="ECO:0000256" key="16">
    <source>
        <dbReference type="ARBA" id="ARBA00023775"/>
    </source>
</evidence>
<dbReference type="SUPFAM" id="SSF52540">
    <property type="entry name" value="P-loop containing nucleoside triphosphate hydrolases"/>
    <property type="match status" value="1"/>
</dbReference>
<evidence type="ECO:0000256" key="5">
    <source>
        <dbReference type="ARBA" id="ARBA00022692"/>
    </source>
</evidence>
<dbReference type="GO" id="GO:0003924">
    <property type="term" value="F:GTPase activity"/>
    <property type="evidence" value="ECO:0007669"/>
    <property type="project" value="InterPro"/>
</dbReference>
<feature type="region of interest" description="Disordered" evidence="17">
    <location>
        <begin position="328"/>
        <end position="392"/>
    </location>
</feature>
<dbReference type="InterPro" id="IPR027417">
    <property type="entry name" value="P-loop_NTPase"/>
</dbReference>
<accession>A0A5J9W973</accession>
<protein>
    <recommendedName>
        <fullName evidence="18">AIG1-type G domain-containing protein</fullName>
    </recommendedName>
</protein>
<evidence type="ECO:0000256" key="17">
    <source>
        <dbReference type="SAM" id="MobiDB-lite"/>
    </source>
</evidence>
<evidence type="ECO:0000256" key="12">
    <source>
        <dbReference type="ARBA" id="ARBA00022989"/>
    </source>
</evidence>
<keyword evidence="5" id="KW-0812">Transmembrane</keyword>
<feature type="compositionally biased region" description="Acidic residues" evidence="17">
    <location>
        <begin position="340"/>
        <end position="350"/>
    </location>
</feature>
<dbReference type="GO" id="GO:0046872">
    <property type="term" value="F:metal ion binding"/>
    <property type="evidence" value="ECO:0007669"/>
    <property type="project" value="UniProtKB-KW"/>
</dbReference>
<dbReference type="Proteomes" id="UP000324897">
    <property type="component" value="Chromosome 5"/>
</dbReference>
<keyword evidence="11" id="KW-0653">Protein transport</keyword>
<dbReference type="InterPro" id="IPR045058">
    <property type="entry name" value="GIMA/IAN/Toc"/>
</dbReference>
<sequence length="1396" mass="151196">MALLVRAALSLEDDDDAVTSSSLSSGASSPPLSPSPPASVPSSPQRERAAIIGAPRIAAQLSSSVEDDSSFDDSSSYGEDGELAEEVSNGIFFSVARVPPPPPPEEPSPVPDDVPVGGASASESWNLGAAESSLENSFVSTQSIFQSFDVPGLRSELEGDNGVIGNDKSTGFEDSLDGSFLSSRSIIEASDDSEAAVSGDFVSVSDGSVMMDDKQGDQDVGSEAVNDVASQSVVADAGVVDGGDMHIADAVEGKDTAAEHQFVELPPVVDVADEEVSNESHNADSDAKESTPRHVVVTGVEDASPEYVATVGGTPEFVEVCDNVDGQHSVADGGRHKVDEETEFDSEASDDPAFMPTSVSGDVGEFSGQESEEDLPVSKGARFGLDDSDEVEIDGDDEGEVDGKEFEHFDYAALAELLRAANISPGQGKSKVFPFESSEPRHLPPTVVSIPQTDMKSSAMLEAAADPENGMTDDEKKLYRKVSTARIKYLRLIHRLGYDTNHQVPTQVLYRLDVAEGFRRIRIANHSSELENAWKRASQLETEGIEDLDFSCNILVLGKAGVGKSATINSIFGEDKSTTNAFLPATKSVKEITGVVDGVKFRVIDTPGLGTSAMDQKSNKKVLNSVKKCLKRCPPDIILYVDRIDTQREDTNSLPLLRGITSVLGLSIWSKTIITLTHSAATLPEGPSGSAMNYEMVVTHRTNSIQQSIRQATNDPRIENPVALVENHHLCRRNMEGEKVLPNGLIWRRLLLLLCYSLKMVAEIDSFSTRRAPSASIFDRYLRVPPLPYFLSSLLQSREHPRRANDQNLETAISDVDLDELLNGGQEDEDDDYDQLPPFKPLSKSELAKLSKEQQELYFDEYDYRTKLLQKKQLKEQLRRKKEMKTREGNNNDVSVDDGPDDEYDTDRSPMPDWTLPSSFDSDDLAYRYRCLEPSPNLLVRAVPNPDGWDHDCGFDGVSIQHNLDVVDKFPASVWVQVNKDKEEFTIHLDSSMSAKHGDYGSTLAGFDIQTIIDQLAYTLRGETKFKNFKKNVTTGGLSMTFLGNTMVTGAKFEDKLSVGNRLTLAANSAAVSMRGDTAYGVNVEATMREKSYPIGQGLATLGASLVSWRKEWTMAANLDSQFSVGRTSNIAVHVDVNNKLTGRVSIKASSSEQLKVALLELKTTKAQRPGGALDVSSSDLGHRNVLSLRALCYRCRDPFHPSGAIVWLCVVEPHRAVVGVGVLGLSLIHCSWQCCFGFVTLDLVLLQGFGLNMSSPQEEKLNRALGIEESTSSATLGLNNAVVSDRLGCQDSLLPTSLLQQLVTQEGEVAGKCKLGQLARRMEVEPSLSARIKISGAKNMTLLMGSSATEPRQSAPRLGGAVSVVMRPSPAGFDAGTAVVPQDRRSLSRRACLTS</sequence>
<keyword evidence="4" id="KW-0934">Plastid</keyword>
<evidence type="ECO:0000256" key="11">
    <source>
        <dbReference type="ARBA" id="ARBA00022927"/>
    </source>
</evidence>
<dbReference type="PANTHER" id="PTHR10903:SF64">
    <property type="entry name" value="AIG1 FAMILY PROTEIN, EXPRESSED"/>
    <property type="match status" value="1"/>
</dbReference>